<dbReference type="KEGG" id="gtr:GLOTRDRAFT_111100"/>
<dbReference type="Gene3D" id="3.40.220.10">
    <property type="entry name" value="Leucine Aminopeptidase, subunit E, domain 1"/>
    <property type="match status" value="1"/>
</dbReference>
<dbReference type="PANTHER" id="PTHR35596:SF1">
    <property type="entry name" value="MICROBIAL-TYPE PARG CATALYTIC DOMAIN-CONTAINING PROTEIN"/>
    <property type="match status" value="1"/>
</dbReference>
<feature type="domain" description="Microbial-type PARG catalytic" evidence="2">
    <location>
        <begin position="114"/>
        <end position="268"/>
    </location>
</feature>
<dbReference type="AlphaFoldDB" id="S7RQ63"/>
<dbReference type="OrthoDB" id="9985428at2759"/>
<sequence>MGNRKSNRASPGMRRQRSVTPVRAHKKSEHRDSQKRHMKKQQQMQIRRRKQSAEVMKKKREGWAQVALETQRIVLGDGKYVEERNVSSDPHEMTVTAQGLGSHTLMPLNFKRLGVVHDISMQIELSKQQTVSYPHYSEKLATWAASIPSIPDPRPSTVIEFTKLSALAAARRLHATYPHLHEQSTSALDKTKIGVMSFASPKRPGGGYLHGGDEQEEVIARSSSLVAALGSPQAATFYQTHRQYKNEDGSGLHDHSMVYSPGIVVFRKEDEELEEEQPVTRGRRKRNDTPAPVVTDPSGAFIEPFLVNVVSAVPVNAAAVRQKHVIPPEDAQFFADGIRHAMKERMARVLRCFEDNGDRALVLGAFGCGSSENDPEVIADIWAELLVTGDRAAEGKENKPARFKDVFERVVFAVPGKWHAPFKRAFEMRVFEQEVTDGTSSGDP</sequence>
<dbReference type="GeneID" id="19299333"/>
<dbReference type="EMBL" id="KB469302">
    <property type="protein sequence ID" value="EPQ55024.1"/>
    <property type="molecule type" value="Genomic_DNA"/>
</dbReference>
<feature type="compositionally biased region" description="Basic residues" evidence="1">
    <location>
        <begin position="23"/>
        <end position="50"/>
    </location>
</feature>
<evidence type="ECO:0000313" key="4">
    <source>
        <dbReference type="Proteomes" id="UP000030669"/>
    </source>
</evidence>
<dbReference type="InterPro" id="IPR019261">
    <property type="entry name" value="PARG_cat_microbial"/>
</dbReference>
<dbReference type="InterPro" id="IPR043472">
    <property type="entry name" value="Macro_dom-like"/>
</dbReference>
<dbReference type="Proteomes" id="UP000030669">
    <property type="component" value="Unassembled WGS sequence"/>
</dbReference>
<dbReference type="HOGENOM" id="CLU_024412_4_0_1"/>
<dbReference type="PANTHER" id="PTHR35596">
    <property type="entry name" value="DUF2263 DOMAIN-CONTAINING PROTEIN"/>
    <property type="match status" value="1"/>
</dbReference>
<name>S7RQ63_GLOTA</name>
<evidence type="ECO:0000259" key="2">
    <source>
        <dbReference type="Pfam" id="PF10021"/>
    </source>
</evidence>
<dbReference type="Pfam" id="PF10021">
    <property type="entry name" value="PARG_cat_microb"/>
    <property type="match status" value="1"/>
</dbReference>
<feature type="region of interest" description="Disordered" evidence="1">
    <location>
        <begin position="1"/>
        <end position="52"/>
    </location>
</feature>
<proteinExistence type="predicted"/>
<protein>
    <recommendedName>
        <fullName evidence="2">Microbial-type PARG catalytic domain-containing protein</fullName>
    </recommendedName>
</protein>
<dbReference type="STRING" id="670483.S7RQ63"/>
<dbReference type="NCBIfam" id="TIGR02452">
    <property type="entry name" value="TIGR02452 family protein"/>
    <property type="match status" value="2"/>
</dbReference>
<dbReference type="eggNOG" id="ENOG502SJ59">
    <property type="taxonomic scope" value="Eukaryota"/>
</dbReference>
<keyword evidence="4" id="KW-1185">Reference proteome</keyword>
<evidence type="ECO:0000313" key="3">
    <source>
        <dbReference type="EMBL" id="EPQ55024.1"/>
    </source>
</evidence>
<dbReference type="OMA" id="FYPHYSE"/>
<accession>S7RQ63</accession>
<evidence type="ECO:0000256" key="1">
    <source>
        <dbReference type="SAM" id="MobiDB-lite"/>
    </source>
</evidence>
<gene>
    <name evidence="3" type="ORF">GLOTRDRAFT_111100</name>
</gene>
<feature type="region of interest" description="Disordered" evidence="1">
    <location>
        <begin position="270"/>
        <end position="294"/>
    </location>
</feature>
<organism evidence="3 4">
    <name type="scientific">Gloeophyllum trabeum (strain ATCC 11539 / FP-39264 / Madison 617)</name>
    <name type="common">Brown rot fungus</name>
    <dbReference type="NCBI Taxonomy" id="670483"/>
    <lineage>
        <taxon>Eukaryota</taxon>
        <taxon>Fungi</taxon>
        <taxon>Dikarya</taxon>
        <taxon>Basidiomycota</taxon>
        <taxon>Agaricomycotina</taxon>
        <taxon>Agaricomycetes</taxon>
        <taxon>Gloeophyllales</taxon>
        <taxon>Gloeophyllaceae</taxon>
        <taxon>Gloeophyllum</taxon>
    </lineage>
</organism>
<reference evidence="3 4" key="1">
    <citation type="journal article" date="2012" name="Science">
        <title>The Paleozoic origin of enzymatic lignin decomposition reconstructed from 31 fungal genomes.</title>
        <authorList>
            <person name="Floudas D."/>
            <person name="Binder M."/>
            <person name="Riley R."/>
            <person name="Barry K."/>
            <person name="Blanchette R.A."/>
            <person name="Henrissat B."/>
            <person name="Martinez A.T."/>
            <person name="Otillar R."/>
            <person name="Spatafora J.W."/>
            <person name="Yadav J.S."/>
            <person name="Aerts A."/>
            <person name="Benoit I."/>
            <person name="Boyd A."/>
            <person name="Carlson A."/>
            <person name="Copeland A."/>
            <person name="Coutinho P.M."/>
            <person name="de Vries R.P."/>
            <person name="Ferreira P."/>
            <person name="Findley K."/>
            <person name="Foster B."/>
            <person name="Gaskell J."/>
            <person name="Glotzer D."/>
            <person name="Gorecki P."/>
            <person name="Heitman J."/>
            <person name="Hesse C."/>
            <person name="Hori C."/>
            <person name="Igarashi K."/>
            <person name="Jurgens J.A."/>
            <person name="Kallen N."/>
            <person name="Kersten P."/>
            <person name="Kohler A."/>
            <person name="Kuees U."/>
            <person name="Kumar T.K.A."/>
            <person name="Kuo A."/>
            <person name="LaButti K."/>
            <person name="Larrondo L.F."/>
            <person name="Lindquist E."/>
            <person name="Ling A."/>
            <person name="Lombard V."/>
            <person name="Lucas S."/>
            <person name="Lundell T."/>
            <person name="Martin R."/>
            <person name="McLaughlin D.J."/>
            <person name="Morgenstern I."/>
            <person name="Morin E."/>
            <person name="Murat C."/>
            <person name="Nagy L.G."/>
            <person name="Nolan M."/>
            <person name="Ohm R.A."/>
            <person name="Patyshakuliyeva A."/>
            <person name="Rokas A."/>
            <person name="Ruiz-Duenas F.J."/>
            <person name="Sabat G."/>
            <person name="Salamov A."/>
            <person name="Samejima M."/>
            <person name="Schmutz J."/>
            <person name="Slot J.C."/>
            <person name="St John F."/>
            <person name="Stenlid J."/>
            <person name="Sun H."/>
            <person name="Sun S."/>
            <person name="Syed K."/>
            <person name="Tsang A."/>
            <person name="Wiebenga A."/>
            <person name="Young D."/>
            <person name="Pisabarro A."/>
            <person name="Eastwood D.C."/>
            <person name="Martin F."/>
            <person name="Cullen D."/>
            <person name="Grigoriev I.V."/>
            <person name="Hibbett D.S."/>
        </authorList>
    </citation>
    <scope>NUCLEOTIDE SEQUENCE [LARGE SCALE GENOMIC DNA]</scope>
    <source>
        <strain evidence="3 4">ATCC 11539</strain>
    </source>
</reference>
<dbReference type="RefSeq" id="XP_007866203.1">
    <property type="nucleotide sequence ID" value="XM_007868012.1"/>
</dbReference>
<dbReference type="InterPro" id="IPR012664">
    <property type="entry name" value="CHP02452"/>
</dbReference>